<dbReference type="SUPFAM" id="SSF48452">
    <property type="entry name" value="TPR-like"/>
    <property type="match status" value="4"/>
</dbReference>
<sequence>MSLSQHEEGTQLDDFMSLGDFLFQSCGQFDKAIEIYKKCLEVISGDRNIEIAIYQRISAAYQAIGDFDNAVEYNRKCVSIATTEIASSYTEGHACRDLACSLYLSGKLKEAVEYYEKSLTILVHSDDKDTKGKIYAELGVVYQSLQQYQQAIECNTKCLCIVKEIENKQVEGTAHANLGMVYEAIGKYTEAAEHFNKRLAIAKDMGDIQTEGKAYGYLGVISLSLGRYQEAIEYHQKLLHVATAIGDKDQEGNAYGYLGEAYQSLGKYYEAIEYYEKRLVIAKEIGNKQGEGNAYSSLGNIHISLGKFEEALEFQKNTLDIVTMIGDRKGEGTTCGNIGSTYFVLRKYDKAIEYHQKHVDIASELGDKQGEVVGYVNIGRAYSSLGEYHKAIELCEKSLDTSVEIGDKKRQASAYGVMGGAHLRLGELKKAMEYYKKQLNIAVELDDKESEGKTHNDIGNVYRIVPDKTVDNDFLYKAKEHFERGIQCFEELFDNLKEKDQFKISIFDTFIQVYKNLTEVLIRAEDIEEALLACERGKSRALDDLLSMKFTLKDMATRDLLNLGDPQKISLTRGVGIVMCDMFHDSFVRYWMISPHTQEIFFYSDEDIVPGKSEAGGILPENEGDSSLQTLIEHSYSNMKLRRMHCEDRSAAVLESEDKSPIGIQEPRWVCEDQEDENPLQELYERIVVPIQKNLIQDEIVIIPDGSLYMVPFSALQDSSGNFLSESKCIRLAPSLTTLKILQDSSEEHYAKSGALIVGNPEIPKVKYKGKTRSFPALPCAENEAIEIANLLGVEPLTRKQATKEAVLQNVQSGVSVIHIAAHGSVDGKIFLAPSESVETGCIPEEQNYVLTIKEAQERGISAQLVVLSCCHSGRGEIKAEGVVGMTRAFLAAGARAVVASLWAIDDQATMHFMKKFYSHLKKGTSASRSLQQAMKEMRETEKYKEPMYWAGFFLIGDDVIITSLVKE</sequence>
<dbReference type="Pfam" id="PF13176">
    <property type="entry name" value="TPR_7"/>
    <property type="match status" value="1"/>
</dbReference>
<evidence type="ECO:0000259" key="2">
    <source>
        <dbReference type="Pfam" id="PF12770"/>
    </source>
</evidence>
<feature type="repeat" description="TPR" evidence="1">
    <location>
        <begin position="172"/>
        <end position="205"/>
    </location>
</feature>
<feature type="repeat" description="TPR" evidence="1">
    <location>
        <begin position="372"/>
        <end position="405"/>
    </location>
</feature>
<protein>
    <recommendedName>
        <fullName evidence="2">CHAT domain-containing protein</fullName>
    </recommendedName>
</protein>
<dbReference type="AlphaFoldDB" id="A0A913X0S2"/>
<dbReference type="PANTHER" id="PTHR10098">
    <property type="entry name" value="RAPSYN-RELATED"/>
    <property type="match status" value="1"/>
</dbReference>
<proteinExistence type="predicted"/>
<dbReference type="PANTHER" id="PTHR10098:SF108">
    <property type="entry name" value="TETRATRICOPEPTIDE REPEAT PROTEIN 28"/>
    <property type="match status" value="1"/>
</dbReference>
<dbReference type="PROSITE" id="PS50005">
    <property type="entry name" value="TPR"/>
    <property type="match status" value="5"/>
</dbReference>
<dbReference type="Pfam" id="PF13424">
    <property type="entry name" value="TPR_12"/>
    <property type="match status" value="4"/>
</dbReference>
<dbReference type="Pfam" id="PF13181">
    <property type="entry name" value="TPR_8"/>
    <property type="match status" value="1"/>
</dbReference>
<dbReference type="InterPro" id="IPR024983">
    <property type="entry name" value="CHAT_dom"/>
</dbReference>
<dbReference type="RefSeq" id="XP_020897104.1">
    <property type="nucleotide sequence ID" value="XM_021041445.2"/>
</dbReference>
<accession>A0A913X0S2</accession>
<organism evidence="3 4">
    <name type="scientific">Exaiptasia diaphana</name>
    <name type="common">Tropical sea anemone</name>
    <name type="synonym">Aiptasia pulchella</name>
    <dbReference type="NCBI Taxonomy" id="2652724"/>
    <lineage>
        <taxon>Eukaryota</taxon>
        <taxon>Metazoa</taxon>
        <taxon>Cnidaria</taxon>
        <taxon>Anthozoa</taxon>
        <taxon>Hexacorallia</taxon>
        <taxon>Actiniaria</taxon>
        <taxon>Aiptasiidae</taxon>
        <taxon>Exaiptasia</taxon>
    </lineage>
</organism>
<dbReference type="InterPro" id="IPR019734">
    <property type="entry name" value="TPR_rpt"/>
</dbReference>
<dbReference type="SMART" id="SM00028">
    <property type="entry name" value="TPR"/>
    <property type="match status" value="12"/>
</dbReference>
<name>A0A913X0S2_EXADI</name>
<feature type="repeat" description="TPR" evidence="1">
    <location>
        <begin position="412"/>
        <end position="445"/>
    </location>
</feature>
<keyword evidence="4" id="KW-1185">Reference proteome</keyword>
<dbReference type="OrthoDB" id="5876970at2759"/>
<evidence type="ECO:0000313" key="4">
    <source>
        <dbReference type="Proteomes" id="UP000887567"/>
    </source>
</evidence>
<evidence type="ECO:0000256" key="1">
    <source>
        <dbReference type="PROSITE-ProRule" id="PRU00339"/>
    </source>
</evidence>
<dbReference type="Gene3D" id="1.25.40.10">
    <property type="entry name" value="Tetratricopeptide repeat domain"/>
    <property type="match status" value="4"/>
</dbReference>
<dbReference type="InterPro" id="IPR011716">
    <property type="entry name" value="TPR-3"/>
</dbReference>
<dbReference type="Pfam" id="PF12770">
    <property type="entry name" value="CHAT"/>
    <property type="match status" value="1"/>
</dbReference>
<dbReference type="GeneID" id="110235968"/>
<feature type="domain" description="CHAT" evidence="2">
    <location>
        <begin position="678"/>
        <end position="958"/>
    </location>
</feature>
<dbReference type="EnsemblMetazoa" id="XM_021041445.2">
    <property type="protein sequence ID" value="XP_020897104.1"/>
    <property type="gene ID" value="LOC110235968"/>
</dbReference>
<keyword evidence="1" id="KW-0802">TPR repeat</keyword>
<dbReference type="InterPro" id="IPR011990">
    <property type="entry name" value="TPR-like_helical_dom_sf"/>
</dbReference>
<feature type="repeat" description="TPR" evidence="1">
    <location>
        <begin position="252"/>
        <end position="285"/>
    </location>
</feature>
<dbReference type="Proteomes" id="UP000887567">
    <property type="component" value="Unplaced"/>
</dbReference>
<feature type="repeat" description="TPR" evidence="1">
    <location>
        <begin position="212"/>
        <end position="245"/>
    </location>
</feature>
<dbReference type="KEGG" id="epa:110235968"/>
<reference evidence="3" key="1">
    <citation type="submission" date="2022-11" db="UniProtKB">
        <authorList>
            <consortium name="EnsemblMetazoa"/>
        </authorList>
    </citation>
    <scope>IDENTIFICATION</scope>
</reference>
<dbReference type="Pfam" id="PF07720">
    <property type="entry name" value="TPR_3"/>
    <property type="match status" value="1"/>
</dbReference>
<dbReference type="OMA" id="FRICIVP"/>
<evidence type="ECO:0000313" key="3">
    <source>
        <dbReference type="EnsemblMetazoa" id="XP_020897104.1"/>
    </source>
</evidence>